<gene>
    <name evidence="3" type="ORF">BIY20_20855</name>
</gene>
<proteinExistence type="predicted"/>
<evidence type="ECO:0000313" key="3">
    <source>
        <dbReference type="EMBL" id="OLQ95676.1"/>
    </source>
</evidence>
<protein>
    <submittedName>
        <fullName evidence="3">Uncharacterized protein</fullName>
    </submittedName>
</protein>
<keyword evidence="2" id="KW-0472">Membrane</keyword>
<reference evidence="3 4" key="1">
    <citation type="submission" date="2016-09" db="EMBL/GenBank/DDBJ databases">
        <title>Genomic Taxonomy of the Vibrionaceae.</title>
        <authorList>
            <person name="Gonzalez-Castillo A."/>
            <person name="Gomez-Gil B."/>
            <person name="Enciso-Ibarra K."/>
        </authorList>
    </citation>
    <scope>NUCLEOTIDE SEQUENCE [LARGE SCALE GENOMIC DNA]</scope>
    <source>
        <strain evidence="3 4">CAIM 1902</strain>
    </source>
</reference>
<dbReference type="EMBL" id="MJMH01000063">
    <property type="protein sequence ID" value="OLQ95676.1"/>
    <property type="molecule type" value="Genomic_DNA"/>
</dbReference>
<organism evidence="3 4">
    <name type="scientific">Vibrio panuliri</name>
    <dbReference type="NCBI Taxonomy" id="1381081"/>
    <lineage>
        <taxon>Bacteria</taxon>
        <taxon>Pseudomonadati</taxon>
        <taxon>Pseudomonadota</taxon>
        <taxon>Gammaproteobacteria</taxon>
        <taxon>Vibrionales</taxon>
        <taxon>Vibrionaceae</taxon>
        <taxon>Vibrio</taxon>
    </lineage>
</organism>
<sequence>MHENEVQQQKEVAFYTETLNAWYTTRFEKDKHLLTLSSFGIGLLVTLLTTVGVSSLIVSLMYTLAVISFLTCIVAILMVFSRNSVHLEAIVAGSNENDRWLTILDKTSVVSFVCGILFTLLLGLFSGVDHYQKESVSVSDNKVRMVVQNSSNVEKKSINGASAMRPSSSSSSSSASSSNQQSGQSSQSNSSNSQ</sequence>
<feature type="transmembrane region" description="Helical" evidence="2">
    <location>
        <begin position="33"/>
        <end position="53"/>
    </location>
</feature>
<comment type="caution">
    <text evidence="3">The sequence shown here is derived from an EMBL/GenBank/DDBJ whole genome shotgun (WGS) entry which is preliminary data.</text>
</comment>
<keyword evidence="2" id="KW-0812">Transmembrane</keyword>
<accession>A0ABX3FN74</accession>
<keyword evidence="4" id="KW-1185">Reference proteome</keyword>
<feature type="transmembrane region" description="Helical" evidence="2">
    <location>
        <begin position="109"/>
        <end position="128"/>
    </location>
</feature>
<name>A0ABX3FN74_9VIBR</name>
<evidence type="ECO:0000256" key="1">
    <source>
        <dbReference type="SAM" id="MobiDB-lite"/>
    </source>
</evidence>
<keyword evidence="2" id="KW-1133">Transmembrane helix</keyword>
<feature type="region of interest" description="Disordered" evidence="1">
    <location>
        <begin position="150"/>
        <end position="194"/>
    </location>
</feature>
<feature type="compositionally biased region" description="Low complexity" evidence="1">
    <location>
        <begin position="167"/>
        <end position="194"/>
    </location>
</feature>
<feature type="transmembrane region" description="Helical" evidence="2">
    <location>
        <begin position="59"/>
        <end position="80"/>
    </location>
</feature>
<evidence type="ECO:0000313" key="4">
    <source>
        <dbReference type="Proteomes" id="UP000186039"/>
    </source>
</evidence>
<dbReference type="RefSeq" id="WP_075713754.1">
    <property type="nucleotide sequence ID" value="NZ_AP019654.1"/>
</dbReference>
<evidence type="ECO:0000256" key="2">
    <source>
        <dbReference type="SAM" id="Phobius"/>
    </source>
</evidence>
<dbReference type="Proteomes" id="UP000186039">
    <property type="component" value="Unassembled WGS sequence"/>
</dbReference>